<dbReference type="Pfam" id="PF08323">
    <property type="entry name" value="Glyco_transf_5"/>
    <property type="match status" value="1"/>
</dbReference>
<reference evidence="8 9" key="1">
    <citation type="submission" date="2018-09" db="EMBL/GenBank/DDBJ databases">
        <authorList>
            <consortium name="Pathogen Informatics"/>
        </authorList>
    </citation>
    <scope>NUCLEOTIDE SEQUENCE [LARGE SCALE GENOMIC DNA]</scope>
    <source>
        <strain evidence="8 9">OH-22767</strain>
    </source>
</reference>
<dbReference type="CDD" id="cd03791">
    <property type="entry name" value="GT5_Glycogen_synthase_DULL1-like"/>
    <property type="match status" value="1"/>
</dbReference>
<proteinExistence type="inferred from homology"/>
<feature type="binding site" evidence="6">
    <location>
        <position position="15"/>
    </location>
    <ligand>
        <name>ADP-alpha-D-glucose</name>
        <dbReference type="ChEBI" id="CHEBI:57498"/>
    </ligand>
</feature>
<keyword evidence="4 6" id="KW-0808">Transferase</keyword>
<sequence>MKIVHVSAECFPVAKVGGLGDVVGALPKYLNQVKDTEAMVVMPYIYNQFTKSHDLTIDHKAVLPFGESLLDVTILKNDDLDFPLYLVQIEGFSHRHQPYGYDDDYHFYIAFQTAVLNWIHQWKALPDVIHCHDYHTGFIPFMMKYCHQFPKFREIASVFTIHNGEYQGIMGKNMADYLPWFDVWQFPLLVWDNDLNAMASAIKCAWRVTTVSPQYMKELMSQGRSIDDLFQQEASKCLGILNGIDDQVWNPATDENLVKNYTVKDIKSGKAANKEHLCRKYGFNPDYPLISFIGRFTDQKGVDVLADAIWQAISIFDLPINFLVVGSGDLEMESGLEEMNNYLDERYNTYIGYNEAFARLVYAGSDFMVMPSRFEPCGLNQFYTLRYGGVPMVRTVGGLLDSIIDFGDEGGTGIRFIHLSSEDLLHAFQRAMYLHEDEKNFLSLKKNNMKKDFSWQKSAEKYINLYQDLIN</sequence>
<dbReference type="Pfam" id="PF13692">
    <property type="entry name" value="Glyco_trans_1_4"/>
    <property type="match status" value="1"/>
</dbReference>
<dbReference type="GO" id="GO:0009011">
    <property type="term" value="F:alpha-1,4-glucan glucosyltransferase (ADP-glucose donor) activity"/>
    <property type="evidence" value="ECO:0007669"/>
    <property type="project" value="UniProtKB-UniRule"/>
</dbReference>
<feature type="domain" description="Starch synthase catalytic" evidence="7">
    <location>
        <begin position="2"/>
        <end position="230"/>
    </location>
</feature>
<dbReference type="InterPro" id="IPR013534">
    <property type="entry name" value="Starch_synth_cat_dom"/>
</dbReference>
<dbReference type="GO" id="GO:0005978">
    <property type="term" value="P:glycogen biosynthetic process"/>
    <property type="evidence" value="ECO:0007669"/>
    <property type="project" value="UniProtKB-UniRule"/>
</dbReference>
<dbReference type="HAMAP" id="MF_00484">
    <property type="entry name" value="Glycogen_synth"/>
    <property type="match status" value="1"/>
</dbReference>
<evidence type="ECO:0000256" key="2">
    <source>
        <dbReference type="ARBA" id="ARBA00010281"/>
    </source>
</evidence>
<comment type="catalytic activity">
    <reaction evidence="1 6">
        <text>[(1-&gt;4)-alpha-D-glucosyl](n) + ADP-alpha-D-glucose = [(1-&gt;4)-alpha-D-glucosyl](n+1) + ADP + H(+)</text>
        <dbReference type="Rhea" id="RHEA:18189"/>
        <dbReference type="Rhea" id="RHEA-COMP:9584"/>
        <dbReference type="Rhea" id="RHEA-COMP:9587"/>
        <dbReference type="ChEBI" id="CHEBI:15378"/>
        <dbReference type="ChEBI" id="CHEBI:15444"/>
        <dbReference type="ChEBI" id="CHEBI:57498"/>
        <dbReference type="ChEBI" id="CHEBI:456216"/>
        <dbReference type="EC" id="2.4.1.21"/>
    </reaction>
</comment>
<dbReference type="InterPro" id="IPR011835">
    <property type="entry name" value="GS/SS"/>
</dbReference>
<dbReference type="UniPathway" id="UPA00164"/>
<dbReference type="NCBIfam" id="TIGR02095">
    <property type="entry name" value="glgA"/>
    <property type="match status" value="1"/>
</dbReference>
<comment type="pathway">
    <text evidence="6">Glycan biosynthesis; glycogen biosynthesis.</text>
</comment>
<evidence type="ECO:0000256" key="4">
    <source>
        <dbReference type="ARBA" id="ARBA00022679"/>
    </source>
</evidence>
<keyword evidence="9" id="KW-1185">Reference proteome</keyword>
<dbReference type="Gene3D" id="3.40.50.2000">
    <property type="entry name" value="Glycogen Phosphorylase B"/>
    <property type="match status" value="2"/>
</dbReference>
<name>A0A383U5N2_9FLAO</name>
<keyword evidence="3 6" id="KW-0328">Glycosyltransferase</keyword>
<evidence type="ECO:0000256" key="3">
    <source>
        <dbReference type="ARBA" id="ARBA00022676"/>
    </source>
</evidence>
<dbReference type="OrthoDB" id="9808590at2"/>
<dbReference type="SUPFAM" id="SSF53756">
    <property type="entry name" value="UDP-Glycosyltransferase/glycogen phosphorylase"/>
    <property type="match status" value="1"/>
</dbReference>
<evidence type="ECO:0000313" key="9">
    <source>
        <dbReference type="Proteomes" id="UP000262142"/>
    </source>
</evidence>
<organism evidence="8 9">
    <name type="scientific">Candidatus Ornithobacterium hominis</name>
    <dbReference type="NCBI Taxonomy" id="2497989"/>
    <lineage>
        <taxon>Bacteria</taxon>
        <taxon>Pseudomonadati</taxon>
        <taxon>Bacteroidota</taxon>
        <taxon>Flavobacteriia</taxon>
        <taxon>Flavobacteriales</taxon>
        <taxon>Weeksellaceae</taxon>
        <taxon>Ornithobacterium</taxon>
    </lineage>
</organism>
<comment type="function">
    <text evidence="6">Synthesizes alpha-1,4-glucan chains using ADP-glucose.</text>
</comment>
<dbReference type="EC" id="2.4.1.21" evidence="6"/>
<evidence type="ECO:0000259" key="7">
    <source>
        <dbReference type="Pfam" id="PF08323"/>
    </source>
</evidence>
<dbReference type="PANTHER" id="PTHR45825">
    <property type="entry name" value="GRANULE-BOUND STARCH SYNTHASE 1, CHLOROPLASTIC/AMYLOPLASTIC"/>
    <property type="match status" value="1"/>
</dbReference>
<evidence type="ECO:0000256" key="5">
    <source>
        <dbReference type="ARBA" id="ARBA00023056"/>
    </source>
</evidence>
<evidence type="ECO:0000256" key="6">
    <source>
        <dbReference type="HAMAP-Rule" id="MF_00484"/>
    </source>
</evidence>
<gene>
    <name evidence="8" type="primary">glgA1_2</name>
    <name evidence="6" type="synonym">glgA</name>
    <name evidence="8" type="ORF">SAMEA104719789_01713</name>
</gene>
<evidence type="ECO:0000256" key="1">
    <source>
        <dbReference type="ARBA" id="ARBA00001478"/>
    </source>
</evidence>
<accession>A0A383U5N2</accession>
<dbReference type="EMBL" id="UNSC01000009">
    <property type="protein sequence ID" value="SZD74253.1"/>
    <property type="molecule type" value="Genomic_DNA"/>
</dbReference>
<dbReference type="AlphaFoldDB" id="A0A383U5N2"/>
<dbReference type="Proteomes" id="UP000262142">
    <property type="component" value="Unassembled WGS sequence"/>
</dbReference>
<evidence type="ECO:0000313" key="8">
    <source>
        <dbReference type="EMBL" id="SZD74253.1"/>
    </source>
</evidence>
<keyword evidence="5 6" id="KW-0320">Glycogen biosynthesis</keyword>
<dbReference type="PANTHER" id="PTHR45825:SF11">
    <property type="entry name" value="ALPHA AMYLASE DOMAIN-CONTAINING PROTEIN"/>
    <property type="match status" value="1"/>
</dbReference>
<dbReference type="GO" id="GO:0004373">
    <property type="term" value="F:alpha-1,4-glucan glucosyltransferase (UDP-glucose donor) activity"/>
    <property type="evidence" value="ECO:0007669"/>
    <property type="project" value="InterPro"/>
</dbReference>
<dbReference type="RefSeq" id="WP_119059855.1">
    <property type="nucleotide sequence ID" value="NZ_UNSC01000009.1"/>
</dbReference>
<protein>
    <recommendedName>
        <fullName evidence="6">Glycogen synthase</fullName>
        <ecNumber evidence="6">2.4.1.21</ecNumber>
    </recommendedName>
    <alternativeName>
        <fullName evidence="6">Starch [bacterial glycogen] synthase</fullName>
    </alternativeName>
</protein>
<comment type="similarity">
    <text evidence="2 6">Belongs to the glycosyltransferase 1 family. Bacterial/plant glycogen synthase subfamily.</text>
</comment>